<feature type="repeat" description="TPR" evidence="8">
    <location>
        <begin position="55"/>
        <end position="88"/>
    </location>
</feature>
<keyword evidence="3" id="KW-0677">Repeat</keyword>
<proteinExistence type="inferred from homology"/>
<dbReference type="Gene3D" id="1.25.40.10">
    <property type="entry name" value="Tetratricopeptide repeat domain"/>
    <property type="match status" value="4"/>
</dbReference>
<dbReference type="RefSeq" id="WP_314517968.1">
    <property type="nucleotide sequence ID" value="NZ_JASJOU010000017.1"/>
</dbReference>
<dbReference type="GO" id="GO:0016020">
    <property type="term" value="C:membrane"/>
    <property type="evidence" value="ECO:0007669"/>
    <property type="project" value="UniProtKB-SubCell"/>
</dbReference>
<keyword evidence="10" id="KW-1185">Reference proteome</keyword>
<evidence type="ECO:0000256" key="2">
    <source>
        <dbReference type="ARBA" id="ARBA00022692"/>
    </source>
</evidence>
<dbReference type="PROSITE" id="PS50005">
    <property type="entry name" value="TPR"/>
    <property type="match status" value="3"/>
</dbReference>
<evidence type="ECO:0000256" key="3">
    <source>
        <dbReference type="ARBA" id="ARBA00022737"/>
    </source>
</evidence>
<keyword evidence="4 8" id="KW-0802">TPR repeat</keyword>
<organism evidence="9 10">
    <name type="scientific">Xanthocytophaga agilis</name>
    <dbReference type="NCBI Taxonomy" id="3048010"/>
    <lineage>
        <taxon>Bacteria</taxon>
        <taxon>Pseudomonadati</taxon>
        <taxon>Bacteroidota</taxon>
        <taxon>Cytophagia</taxon>
        <taxon>Cytophagales</taxon>
        <taxon>Rhodocytophagaceae</taxon>
        <taxon>Xanthocytophaga</taxon>
    </lineage>
</organism>
<dbReference type="PANTHER" id="PTHR46208">
    <property type="entry name" value="MITOCHONDRIAL IMPORT RECEPTOR SUBUNIT TOM70"/>
    <property type="match status" value="1"/>
</dbReference>
<dbReference type="InterPro" id="IPR019734">
    <property type="entry name" value="TPR_rpt"/>
</dbReference>
<evidence type="ECO:0000256" key="1">
    <source>
        <dbReference type="ARBA" id="ARBA00004167"/>
    </source>
</evidence>
<gene>
    <name evidence="9" type="ORF">QNI22_33830</name>
</gene>
<name>A0AAE3R8M9_9BACT</name>
<reference evidence="9" key="1">
    <citation type="submission" date="2023-05" db="EMBL/GenBank/DDBJ databases">
        <authorList>
            <person name="Zhang X."/>
        </authorList>
    </citation>
    <scope>NUCLEOTIDE SEQUENCE</scope>
    <source>
        <strain evidence="9">BD1B2-1</strain>
    </source>
</reference>
<dbReference type="PANTHER" id="PTHR46208:SF1">
    <property type="entry name" value="MITOCHONDRIAL IMPORT RECEPTOR SUBUNIT TOM70"/>
    <property type="match status" value="1"/>
</dbReference>
<evidence type="ECO:0000256" key="5">
    <source>
        <dbReference type="ARBA" id="ARBA00022989"/>
    </source>
</evidence>
<dbReference type="SMART" id="SM00028">
    <property type="entry name" value="TPR"/>
    <property type="match status" value="6"/>
</dbReference>
<evidence type="ECO:0000313" key="10">
    <source>
        <dbReference type="Proteomes" id="UP001232063"/>
    </source>
</evidence>
<evidence type="ECO:0000256" key="8">
    <source>
        <dbReference type="PROSITE-ProRule" id="PRU00339"/>
    </source>
</evidence>
<comment type="similarity">
    <text evidence="7">Belongs to the Tom70 family.</text>
</comment>
<feature type="repeat" description="TPR" evidence="8">
    <location>
        <begin position="231"/>
        <end position="264"/>
    </location>
</feature>
<keyword evidence="2" id="KW-0812">Transmembrane</keyword>
<dbReference type="EMBL" id="JASJOU010000017">
    <property type="protein sequence ID" value="MDJ1505686.1"/>
    <property type="molecule type" value="Genomic_DNA"/>
</dbReference>
<evidence type="ECO:0000256" key="4">
    <source>
        <dbReference type="ARBA" id="ARBA00022803"/>
    </source>
</evidence>
<evidence type="ECO:0000313" key="9">
    <source>
        <dbReference type="EMBL" id="MDJ1505686.1"/>
    </source>
</evidence>
<comment type="subcellular location">
    <subcellularLocation>
        <location evidence="1">Membrane</location>
        <topology evidence="1">Single-pass membrane protein</topology>
    </subcellularLocation>
</comment>
<keyword evidence="5" id="KW-1133">Transmembrane helix</keyword>
<evidence type="ECO:0000256" key="6">
    <source>
        <dbReference type="ARBA" id="ARBA00023136"/>
    </source>
</evidence>
<dbReference type="SUPFAM" id="SSF81901">
    <property type="entry name" value="HCP-like"/>
    <property type="match status" value="1"/>
</dbReference>
<dbReference type="InterPro" id="IPR011990">
    <property type="entry name" value="TPR-like_helical_dom_sf"/>
</dbReference>
<evidence type="ECO:0000256" key="7">
    <source>
        <dbReference type="ARBA" id="ARBA00038030"/>
    </source>
</evidence>
<accession>A0AAE3R8M9</accession>
<feature type="repeat" description="TPR" evidence="8">
    <location>
        <begin position="163"/>
        <end position="196"/>
    </location>
</feature>
<comment type="caution">
    <text evidence="9">The sequence shown here is derived from an EMBL/GenBank/DDBJ whole genome shotgun (WGS) entry which is preliminary data.</text>
</comment>
<protein>
    <recommendedName>
        <fullName evidence="11">Tetratricopeptide repeat protein</fullName>
    </recommendedName>
</protein>
<keyword evidence="6" id="KW-0472">Membrane</keyword>
<dbReference type="SUPFAM" id="SSF48452">
    <property type="entry name" value="TPR-like"/>
    <property type="match status" value="2"/>
</dbReference>
<sequence length="555" mass="62180">MRKIVLLFVGMFFLMLLGEKVTAQTIEEGINNLELEKYASAGKVFKTLVKDKPGGENYFYLGYYYMQVDELDSAKMQFEKGIAADEKNGINHVGIGSLLLKQGKKAEAKAAFEKAKSITKNKAKKADVFYRIGEAYLMHEGNTDPVEAVTHAQEALKLNDKLADAYVVLGDAALLKLDGTTAANNYDKALALNPKLLKTHIKLGDLFVRSKNLNAARDKYNEAITGDTNYAPAYRKLADLYYLARQYPKALENMEKYISLADQSPANQFRYAGFLILVGKYKESLDILGTLQGQYNNSALYNRLMGYAYYETNQCPKGLEFINKYFTLAKPEAVLGTDYEYLGKLQICTGADTTKAIENIVKGAELDSNRLEGLRDVAQKFFDSKSYDKSAQVLQKYIRLAGKKANANDYYLLGLADYFTADLDGADSSFTSMIEQLDSTKQIIGYQWRAKTRAKQDNDGTLGTAESDYTTLFELVERQSDKTKYNREVANGYFYMAILNLKKYKDLAKAHEYANKMLAIDPADKRAKNVLSFTEKDLQPGKVTQAVPARASANK</sequence>
<evidence type="ECO:0008006" key="11">
    <source>
        <dbReference type="Google" id="ProtNLM"/>
    </source>
</evidence>
<dbReference type="AlphaFoldDB" id="A0AAE3R8M9"/>
<dbReference type="Proteomes" id="UP001232063">
    <property type="component" value="Unassembled WGS sequence"/>
</dbReference>